<reference evidence="8" key="1">
    <citation type="submission" date="2018-05" db="EMBL/GenBank/DDBJ databases">
        <title>Zavarzinia sp. HR-AS.</title>
        <authorList>
            <person name="Lee Y."/>
            <person name="Jeon C.O."/>
        </authorList>
    </citation>
    <scope>NUCLEOTIDE SEQUENCE [LARGE SCALE GENOMIC DNA]</scope>
    <source>
        <strain evidence="8">DSM 1231</strain>
    </source>
</reference>
<evidence type="ECO:0000256" key="6">
    <source>
        <dbReference type="SAM" id="Phobius"/>
    </source>
</evidence>
<evidence type="ECO:0000256" key="1">
    <source>
        <dbReference type="ARBA" id="ARBA00004651"/>
    </source>
</evidence>
<dbReference type="PANTHER" id="PTHR33931:SF2">
    <property type="entry name" value="HOLIN-LIKE PROTEIN CIDA"/>
    <property type="match status" value="1"/>
</dbReference>
<keyword evidence="3 6" id="KW-0812">Transmembrane</keyword>
<comment type="caution">
    <text evidence="7">The sequence shown here is derived from an EMBL/GenBank/DDBJ whole genome shotgun (WGS) entry which is preliminary data.</text>
</comment>
<feature type="transmembrane region" description="Helical" evidence="6">
    <location>
        <begin position="24"/>
        <end position="43"/>
    </location>
</feature>
<dbReference type="Proteomes" id="UP000246077">
    <property type="component" value="Unassembled WGS sequence"/>
</dbReference>
<gene>
    <name evidence="7" type="ORF">DKG75_09765</name>
</gene>
<evidence type="ECO:0000256" key="4">
    <source>
        <dbReference type="ARBA" id="ARBA00022989"/>
    </source>
</evidence>
<protein>
    <submittedName>
        <fullName evidence="7">CidA/LrgA family protein</fullName>
    </submittedName>
</protein>
<dbReference type="InterPro" id="IPR005538">
    <property type="entry name" value="LrgA/CidA"/>
</dbReference>
<name>A0A317E842_9PROT</name>
<evidence type="ECO:0000256" key="2">
    <source>
        <dbReference type="ARBA" id="ARBA00022475"/>
    </source>
</evidence>
<keyword evidence="4 6" id="KW-1133">Transmembrane helix</keyword>
<feature type="transmembrane region" description="Helical" evidence="6">
    <location>
        <begin position="108"/>
        <end position="130"/>
    </location>
</feature>
<evidence type="ECO:0000256" key="3">
    <source>
        <dbReference type="ARBA" id="ARBA00022692"/>
    </source>
</evidence>
<accession>A0A317E842</accession>
<keyword evidence="8" id="KW-1185">Reference proteome</keyword>
<organism evidence="7 8">
    <name type="scientific">Zavarzinia compransoris</name>
    <dbReference type="NCBI Taxonomy" id="1264899"/>
    <lineage>
        <taxon>Bacteria</taxon>
        <taxon>Pseudomonadati</taxon>
        <taxon>Pseudomonadota</taxon>
        <taxon>Alphaproteobacteria</taxon>
        <taxon>Rhodospirillales</taxon>
        <taxon>Zavarziniaceae</taxon>
        <taxon>Zavarzinia</taxon>
    </lineage>
</organism>
<feature type="transmembrane region" description="Helical" evidence="6">
    <location>
        <begin position="79"/>
        <end position="96"/>
    </location>
</feature>
<dbReference type="PANTHER" id="PTHR33931">
    <property type="entry name" value="HOLIN-LIKE PROTEIN CIDA-RELATED"/>
    <property type="match status" value="1"/>
</dbReference>
<feature type="transmembrane region" description="Helical" evidence="6">
    <location>
        <begin position="49"/>
        <end position="67"/>
    </location>
</feature>
<keyword evidence="2" id="KW-1003">Cell membrane</keyword>
<dbReference type="Pfam" id="PF03788">
    <property type="entry name" value="LrgA"/>
    <property type="match status" value="1"/>
</dbReference>
<dbReference type="AlphaFoldDB" id="A0A317E842"/>
<evidence type="ECO:0000313" key="7">
    <source>
        <dbReference type="EMBL" id="PWR22444.1"/>
    </source>
</evidence>
<comment type="subcellular location">
    <subcellularLocation>
        <location evidence="1">Cell membrane</location>
        <topology evidence="1">Multi-pass membrane protein</topology>
    </subcellularLocation>
</comment>
<evidence type="ECO:0000313" key="8">
    <source>
        <dbReference type="Proteomes" id="UP000246077"/>
    </source>
</evidence>
<dbReference type="EMBL" id="QGLF01000002">
    <property type="protein sequence ID" value="PWR22444.1"/>
    <property type="molecule type" value="Genomic_DNA"/>
</dbReference>
<dbReference type="OrthoDB" id="194658at2"/>
<proteinExistence type="predicted"/>
<sequence>MDTAPHTRFRPLTRLRRLWRRSRLAQLGLIVGFWAFGDVVARWSGLPVPGGVIGMVLLLALLLGHGLGPASIRRGADVLLADMLLFFVPAVMGLLDHREFLGVLGLKLFAVILLGTLAVMAGTALTVDLVQRLVARHGR</sequence>
<dbReference type="GO" id="GO:0005886">
    <property type="term" value="C:plasma membrane"/>
    <property type="evidence" value="ECO:0007669"/>
    <property type="project" value="UniProtKB-SubCell"/>
</dbReference>
<keyword evidence="5 6" id="KW-0472">Membrane</keyword>
<evidence type="ECO:0000256" key="5">
    <source>
        <dbReference type="ARBA" id="ARBA00023136"/>
    </source>
</evidence>